<evidence type="ECO:0000256" key="1">
    <source>
        <dbReference type="SAM" id="MobiDB-lite"/>
    </source>
</evidence>
<dbReference type="Gene3D" id="2.60.40.2440">
    <property type="entry name" value="Carbohydrate binding type-21 domain"/>
    <property type="match status" value="1"/>
</dbReference>
<evidence type="ECO:0000313" key="4">
    <source>
        <dbReference type="Proteomes" id="UP000266188"/>
    </source>
</evidence>
<feature type="region of interest" description="Disordered" evidence="1">
    <location>
        <begin position="280"/>
        <end position="300"/>
    </location>
</feature>
<proteinExistence type="predicted"/>
<accession>A0A3A2ZU71</accession>
<gene>
    <name evidence="3" type="ORF">PHISCL_02701</name>
</gene>
<reference evidence="4" key="1">
    <citation type="submission" date="2017-02" db="EMBL/GenBank/DDBJ databases">
        <authorList>
            <person name="Tafer H."/>
            <person name="Lopandic K."/>
        </authorList>
    </citation>
    <scope>NUCLEOTIDE SEQUENCE [LARGE SCALE GENOMIC DNA]</scope>
    <source>
        <strain evidence="4">CBS 366.77</strain>
    </source>
</reference>
<feature type="region of interest" description="Disordered" evidence="1">
    <location>
        <begin position="496"/>
        <end position="522"/>
    </location>
</feature>
<dbReference type="InterPro" id="IPR038175">
    <property type="entry name" value="CBM21_dom_sf"/>
</dbReference>
<dbReference type="GO" id="GO:0008157">
    <property type="term" value="F:protein phosphatase 1 binding"/>
    <property type="evidence" value="ECO:0007669"/>
    <property type="project" value="TreeGrafter"/>
</dbReference>
<dbReference type="InterPro" id="IPR050782">
    <property type="entry name" value="PP1_regulatory_subunit_3"/>
</dbReference>
<dbReference type="OrthoDB" id="1881at2759"/>
<feature type="non-terminal residue" evidence="3">
    <location>
        <position position="709"/>
    </location>
</feature>
<feature type="compositionally biased region" description="Low complexity" evidence="1">
    <location>
        <begin position="651"/>
        <end position="660"/>
    </location>
</feature>
<feature type="domain" description="CBM21" evidence="2">
    <location>
        <begin position="318"/>
        <end position="432"/>
    </location>
</feature>
<dbReference type="AlphaFoldDB" id="A0A3A2ZU71"/>
<dbReference type="InterPro" id="IPR005036">
    <property type="entry name" value="CBM21_dom"/>
</dbReference>
<dbReference type="Pfam" id="PF03370">
    <property type="entry name" value="CBM_21"/>
    <property type="match status" value="1"/>
</dbReference>
<evidence type="ECO:0000313" key="3">
    <source>
        <dbReference type="EMBL" id="RJE24937.1"/>
    </source>
</evidence>
<protein>
    <recommendedName>
        <fullName evidence="2">CBM21 domain-containing protein</fullName>
    </recommendedName>
</protein>
<organism evidence="3 4">
    <name type="scientific">Aspergillus sclerotialis</name>
    <dbReference type="NCBI Taxonomy" id="2070753"/>
    <lineage>
        <taxon>Eukaryota</taxon>
        <taxon>Fungi</taxon>
        <taxon>Dikarya</taxon>
        <taxon>Ascomycota</taxon>
        <taxon>Pezizomycotina</taxon>
        <taxon>Eurotiomycetes</taxon>
        <taxon>Eurotiomycetidae</taxon>
        <taxon>Eurotiales</taxon>
        <taxon>Aspergillaceae</taxon>
        <taxon>Aspergillus</taxon>
        <taxon>Aspergillus subgen. Polypaecilum</taxon>
    </lineage>
</organism>
<dbReference type="PANTHER" id="PTHR12307">
    <property type="entry name" value="PROTEIN PHOSPHATASE 1 REGULATORY SUBUNIT"/>
    <property type="match status" value="1"/>
</dbReference>
<feature type="region of interest" description="Disordered" evidence="1">
    <location>
        <begin position="1"/>
        <end position="249"/>
    </location>
</feature>
<evidence type="ECO:0000259" key="2">
    <source>
        <dbReference type="PROSITE" id="PS51159"/>
    </source>
</evidence>
<feature type="region of interest" description="Disordered" evidence="1">
    <location>
        <begin position="619"/>
        <end position="691"/>
    </location>
</feature>
<feature type="compositionally biased region" description="Basic and acidic residues" evidence="1">
    <location>
        <begin position="580"/>
        <end position="591"/>
    </location>
</feature>
<feature type="compositionally biased region" description="Basic and acidic residues" evidence="1">
    <location>
        <begin position="135"/>
        <end position="155"/>
    </location>
</feature>
<feature type="region of interest" description="Disordered" evidence="1">
    <location>
        <begin position="538"/>
        <end position="603"/>
    </location>
</feature>
<feature type="region of interest" description="Disordered" evidence="1">
    <location>
        <begin position="435"/>
        <end position="474"/>
    </location>
</feature>
<keyword evidence="4" id="KW-1185">Reference proteome</keyword>
<feature type="compositionally biased region" description="Polar residues" evidence="1">
    <location>
        <begin position="1"/>
        <end position="16"/>
    </location>
</feature>
<dbReference type="STRING" id="2070753.A0A3A2ZU71"/>
<dbReference type="GO" id="GO:0005979">
    <property type="term" value="P:regulation of glycogen biosynthetic process"/>
    <property type="evidence" value="ECO:0007669"/>
    <property type="project" value="TreeGrafter"/>
</dbReference>
<comment type="caution">
    <text evidence="3">The sequence shown here is derived from an EMBL/GenBank/DDBJ whole genome shotgun (WGS) entry which is preliminary data.</text>
</comment>
<dbReference type="PROSITE" id="PS51159">
    <property type="entry name" value="CBM21"/>
    <property type="match status" value="1"/>
</dbReference>
<sequence length="709" mass="79323">MPYTAPSKQSPPAQQTERSHHNRHPDSIKVLQAPSGRRHLPRSYSSTSYVRRHRRSPSINKSLLLPAVESSTKSNYAVDPHASLRQSPPPLNDSSIPPGAVISPPESLPNSSDEDLPYQEPNGFHLGELEVAIRSMERNRESSTENRHPEEKLEAPNRSSPNKMRIDIHGKSPDILPSQSSASSDKPLASKELLITHSPDDPFTSSPEESERDDEPKKKPPMVRKKSGELVRPALRPPAHRRPSSMPGTPTYSKAVHFDSQLEHIRHFLQLDKPLAVSAETSPVEDHDNESEFPFSNDGTEGPSFEWELRLSNFPKGLPSQIHKPVRLERISLSSDKNNLLGVVAVANIAYQKSVAARFTFDYWKTVSEVAAEYTHDVRRKHAHDGFDRFAFSIKLADQANLENKTMFACVRYNVGGKEYWDNNNSMNYQVDFLKKPKSKPEQRVSPSGPRPPLPRSRSFAGSHVSRPHSMPPSFDDFSDMDSYLTFGRSDLIKGQHLPRDASDDVEPVTPTRRDKQARQAFGNRYDFGASLSAAIRTKPTHDRTTLTARAKSGKDDPEAFETQKDARLLVDKATPVSEITRRNAHPERSKSSALVSDKPHHESTVYKELVDKYCFYGSPKSTPDHKRHPTPNKVEPSTRKHNSNALIATSSSASPSLSPRVEPAHNTNHREARSRSTSPASPNSSYSYHQSIQSLFLKESQTPAVIRG</sequence>
<dbReference type="GO" id="GO:2001069">
    <property type="term" value="F:glycogen binding"/>
    <property type="evidence" value="ECO:0007669"/>
    <property type="project" value="TreeGrafter"/>
</dbReference>
<dbReference type="EMBL" id="MVGC01000063">
    <property type="protein sequence ID" value="RJE24937.1"/>
    <property type="molecule type" value="Genomic_DNA"/>
</dbReference>
<dbReference type="GO" id="GO:0000164">
    <property type="term" value="C:protein phosphatase type 1 complex"/>
    <property type="evidence" value="ECO:0007669"/>
    <property type="project" value="TreeGrafter"/>
</dbReference>
<feature type="compositionally biased region" description="Low complexity" evidence="1">
    <location>
        <begin position="676"/>
        <end position="689"/>
    </location>
</feature>
<dbReference type="PANTHER" id="PTHR12307:SF36">
    <property type="entry name" value="GLYCOGEN-BINDING SUBUNIT 76A"/>
    <property type="match status" value="1"/>
</dbReference>
<name>A0A3A2ZU71_9EURO</name>
<feature type="compositionally biased region" description="Basic and acidic residues" evidence="1">
    <location>
        <begin position="553"/>
        <end position="571"/>
    </location>
</feature>
<dbReference type="Proteomes" id="UP000266188">
    <property type="component" value="Unassembled WGS sequence"/>
</dbReference>